<sequence length="107" mass="12026">MFSVSLVDEDIYLWEVVINGPKDSPYENGVFKAHLKFPNEYPFRAPTMRFISDPNITSDGRVCFGMNGDSYAQVSGYNLMLSVISLLSEPYTDSLANMVRTKSWGKG</sequence>
<dbReference type="PANTHER" id="PTHR24067">
    <property type="entry name" value="UBIQUITIN-CONJUGATING ENZYME E2"/>
    <property type="match status" value="1"/>
</dbReference>
<dbReference type="InterPro" id="IPR016135">
    <property type="entry name" value="UBQ-conjugating_enzyme/RWD"/>
</dbReference>
<dbReference type="SMART" id="SM00212">
    <property type="entry name" value="UBCc"/>
    <property type="match status" value="1"/>
</dbReference>
<evidence type="ECO:0000313" key="2">
    <source>
        <dbReference type="EMBL" id="CAD7648420.1"/>
    </source>
</evidence>
<gene>
    <name evidence="2" type="ORF">ONB1V03_LOCUS6748</name>
</gene>
<dbReference type="Pfam" id="PF00179">
    <property type="entry name" value="UQ_con"/>
    <property type="match status" value="1"/>
</dbReference>
<dbReference type="Proteomes" id="UP000728032">
    <property type="component" value="Unassembled WGS sequence"/>
</dbReference>
<dbReference type="SUPFAM" id="SSF54495">
    <property type="entry name" value="UBC-like"/>
    <property type="match status" value="1"/>
</dbReference>
<dbReference type="PROSITE" id="PS50127">
    <property type="entry name" value="UBC_2"/>
    <property type="match status" value="1"/>
</dbReference>
<dbReference type="InterPro" id="IPR000608">
    <property type="entry name" value="UBC"/>
</dbReference>
<dbReference type="InterPro" id="IPR050113">
    <property type="entry name" value="Ub_conjugating_enzyme"/>
</dbReference>
<evidence type="ECO:0000313" key="3">
    <source>
        <dbReference type="Proteomes" id="UP000728032"/>
    </source>
</evidence>
<organism evidence="2">
    <name type="scientific">Oppiella nova</name>
    <dbReference type="NCBI Taxonomy" id="334625"/>
    <lineage>
        <taxon>Eukaryota</taxon>
        <taxon>Metazoa</taxon>
        <taxon>Ecdysozoa</taxon>
        <taxon>Arthropoda</taxon>
        <taxon>Chelicerata</taxon>
        <taxon>Arachnida</taxon>
        <taxon>Acari</taxon>
        <taxon>Acariformes</taxon>
        <taxon>Sarcoptiformes</taxon>
        <taxon>Oribatida</taxon>
        <taxon>Brachypylina</taxon>
        <taxon>Oppioidea</taxon>
        <taxon>Oppiidae</taxon>
        <taxon>Oppiella</taxon>
    </lineage>
</organism>
<keyword evidence="3" id="KW-1185">Reference proteome</keyword>
<evidence type="ECO:0000259" key="1">
    <source>
        <dbReference type="PROSITE" id="PS50127"/>
    </source>
</evidence>
<reference evidence="2" key="1">
    <citation type="submission" date="2020-11" db="EMBL/GenBank/DDBJ databases">
        <authorList>
            <person name="Tran Van P."/>
        </authorList>
    </citation>
    <scope>NUCLEOTIDE SEQUENCE</scope>
</reference>
<dbReference type="OrthoDB" id="406833at2759"/>
<dbReference type="AlphaFoldDB" id="A0A7R9LV55"/>
<proteinExistence type="predicted"/>
<dbReference type="EMBL" id="CAJPVJ010003156">
    <property type="protein sequence ID" value="CAG2167236.1"/>
    <property type="molecule type" value="Genomic_DNA"/>
</dbReference>
<dbReference type="Gene3D" id="3.10.110.10">
    <property type="entry name" value="Ubiquitin Conjugating Enzyme"/>
    <property type="match status" value="1"/>
</dbReference>
<name>A0A7R9LV55_9ACAR</name>
<dbReference type="EMBL" id="OC917981">
    <property type="protein sequence ID" value="CAD7648420.1"/>
    <property type="molecule type" value="Genomic_DNA"/>
</dbReference>
<protein>
    <recommendedName>
        <fullName evidence="1">UBC core domain-containing protein</fullName>
    </recommendedName>
</protein>
<feature type="domain" description="UBC core" evidence="1">
    <location>
        <begin position="1"/>
        <end position="107"/>
    </location>
</feature>
<accession>A0A7R9LV55</accession>